<dbReference type="InterPro" id="IPR001915">
    <property type="entry name" value="Peptidase_M48"/>
</dbReference>
<evidence type="ECO:0000256" key="1">
    <source>
        <dbReference type="ARBA" id="ARBA00022475"/>
    </source>
</evidence>
<keyword evidence="14" id="KW-1185">Reference proteome</keyword>
<keyword evidence="9 11" id="KW-0472">Membrane</keyword>
<feature type="domain" description="Peptidase M48" evidence="12">
    <location>
        <begin position="100"/>
        <end position="324"/>
    </location>
</feature>
<evidence type="ECO:0000256" key="3">
    <source>
        <dbReference type="ARBA" id="ARBA00022692"/>
    </source>
</evidence>
<keyword evidence="5 10" id="KW-0378">Hydrolase</keyword>
<keyword evidence="3 11" id="KW-0812">Transmembrane</keyword>
<reference evidence="13 14" key="1">
    <citation type="submission" date="2022-03" db="EMBL/GenBank/DDBJ databases">
        <title>Parabacteroides sp. nov. isolated from swine feces.</title>
        <authorList>
            <person name="Bak J.E."/>
        </authorList>
    </citation>
    <scope>NUCLEOTIDE SEQUENCE [LARGE SCALE GENOMIC DNA]</scope>
    <source>
        <strain evidence="13 14">AGMB00274</strain>
    </source>
</reference>
<keyword evidence="7 11" id="KW-1133">Transmembrane helix</keyword>
<evidence type="ECO:0000256" key="6">
    <source>
        <dbReference type="ARBA" id="ARBA00022833"/>
    </source>
</evidence>
<sequence>MEYIGIQTQKRRNDFRSTLLLFMFPCLVLGVVYIFFILFAWLGFIEEAETEGHFWLSVNSVYSNSVPYVLGVIFAWFTIAYFWNTYIIKVSTGATTLERKKNKRVYNLVENLCMSQGMKIPKINIINDESLNAFASGINERTYTVTLSKGLINRLKDDELEAVIAHELSHIRNHDVHLLIVSIVFVGVFSMIARLAFESIFSSSDSSSNKKDGNSNGAVIIVLLLALIVALIGLLFAKLMRFAISRKREYLADAEAAEMTKNPLALASALRKIAKDPNIEAVTREDVAQLFIQHPGKQAVGFIGSLGGIFDTHPPIEKRISILEQF</sequence>
<evidence type="ECO:0000256" key="5">
    <source>
        <dbReference type="ARBA" id="ARBA00022801"/>
    </source>
</evidence>
<keyword evidence="4" id="KW-0479">Metal-binding</keyword>
<dbReference type="PANTHER" id="PTHR43221:SF2">
    <property type="entry name" value="PROTEASE HTPX HOMOLOG"/>
    <property type="match status" value="1"/>
</dbReference>
<dbReference type="CDD" id="cd07340">
    <property type="entry name" value="M48B_Htpx_like"/>
    <property type="match status" value="1"/>
</dbReference>
<evidence type="ECO:0000313" key="13">
    <source>
        <dbReference type="EMBL" id="MCJ2380481.1"/>
    </source>
</evidence>
<accession>A0ABT0C0F4</accession>
<proteinExistence type="inferred from homology"/>
<evidence type="ECO:0000256" key="2">
    <source>
        <dbReference type="ARBA" id="ARBA00022670"/>
    </source>
</evidence>
<feature type="transmembrane region" description="Helical" evidence="11">
    <location>
        <begin position="20"/>
        <end position="45"/>
    </location>
</feature>
<evidence type="ECO:0000259" key="12">
    <source>
        <dbReference type="Pfam" id="PF01435"/>
    </source>
</evidence>
<evidence type="ECO:0000256" key="4">
    <source>
        <dbReference type="ARBA" id="ARBA00022723"/>
    </source>
</evidence>
<dbReference type="Gene3D" id="3.30.2010.10">
    <property type="entry name" value="Metalloproteases ('zincins'), catalytic domain"/>
    <property type="match status" value="1"/>
</dbReference>
<name>A0ABT0C0F4_9BACT</name>
<evidence type="ECO:0000256" key="11">
    <source>
        <dbReference type="SAM" id="Phobius"/>
    </source>
</evidence>
<protein>
    <submittedName>
        <fullName evidence="13">M48 family metallopeptidase</fullName>
    </submittedName>
</protein>
<feature type="transmembrane region" description="Helical" evidence="11">
    <location>
        <begin position="176"/>
        <end position="197"/>
    </location>
</feature>
<comment type="caution">
    <text evidence="13">The sequence shown here is derived from an EMBL/GenBank/DDBJ whole genome shotgun (WGS) entry which is preliminary data.</text>
</comment>
<keyword evidence="6 10" id="KW-0862">Zinc</keyword>
<evidence type="ECO:0000256" key="10">
    <source>
        <dbReference type="RuleBase" id="RU003983"/>
    </source>
</evidence>
<feature type="transmembrane region" description="Helical" evidence="11">
    <location>
        <begin position="65"/>
        <end position="83"/>
    </location>
</feature>
<evidence type="ECO:0000256" key="9">
    <source>
        <dbReference type="ARBA" id="ARBA00023136"/>
    </source>
</evidence>
<dbReference type="InterPro" id="IPR050083">
    <property type="entry name" value="HtpX_protease"/>
</dbReference>
<dbReference type="Proteomes" id="UP001165444">
    <property type="component" value="Unassembled WGS sequence"/>
</dbReference>
<evidence type="ECO:0000256" key="7">
    <source>
        <dbReference type="ARBA" id="ARBA00022989"/>
    </source>
</evidence>
<comment type="cofactor">
    <cofactor evidence="10">
        <name>Zn(2+)</name>
        <dbReference type="ChEBI" id="CHEBI:29105"/>
    </cofactor>
    <text evidence="10">Binds 1 zinc ion per subunit.</text>
</comment>
<keyword evidence="2 10" id="KW-0645">Protease</keyword>
<dbReference type="EMBL" id="JAKZMM010000015">
    <property type="protein sequence ID" value="MCJ2380481.1"/>
    <property type="molecule type" value="Genomic_DNA"/>
</dbReference>
<comment type="similarity">
    <text evidence="10">Belongs to the peptidase M48 family.</text>
</comment>
<feature type="transmembrane region" description="Helical" evidence="11">
    <location>
        <begin position="217"/>
        <end position="237"/>
    </location>
</feature>
<evidence type="ECO:0000313" key="14">
    <source>
        <dbReference type="Proteomes" id="UP001165444"/>
    </source>
</evidence>
<dbReference type="PANTHER" id="PTHR43221">
    <property type="entry name" value="PROTEASE HTPX"/>
    <property type="match status" value="1"/>
</dbReference>
<evidence type="ECO:0000256" key="8">
    <source>
        <dbReference type="ARBA" id="ARBA00023049"/>
    </source>
</evidence>
<keyword evidence="8 10" id="KW-0482">Metalloprotease</keyword>
<dbReference type="Pfam" id="PF01435">
    <property type="entry name" value="Peptidase_M48"/>
    <property type="match status" value="1"/>
</dbReference>
<dbReference type="RefSeq" id="WP_243324492.1">
    <property type="nucleotide sequence ID" value="NZ_JAKZMM010000015.1"/>
</dbReference>
<gene>
    <name evidence="13" type="ORF">MUN53_07645</name>
</gene>
<organism evidence="13 14">
    <name type="scientific">Parabacteroides faecalis</name>
    <dbReference type="NCBI Taxonomy" id="2924040"/>
    <lineage>
        <taxon>Bacteria</taxon>
        <taxon>Pseudomonadati</taxon>
        <taxon>Bacteroidota</taxon>
        <taxon>Bacteroidia</taxon>
        <taxon>Bacteroidales</taxon>
        <taxon>Tannerellaceae</taxon>
        <taxon>Parabacteroides</taxon>
    </lineage>
</organism>
<keyword evidence="1" id="KW-1003">Cell membrane</keyword>